<evidence type="ECO:0000313" key="3">
    <source>
        <dbReference type="Proteomes" id="UP000256328"/>
    </source>
</evidence>
<dbReference type="Pfam" id="PF14027">
    <property type="entry name" value="Questin_oxidase"/>
    <property type="match status" value="1"/>
</dbReference>
<dbReference type="InterPro" id="IPR025337">
    <property type="entry name" value="Questin_oxidase-like"/>
</dbReference>
<proteinExistence type="predicted"/>
<reference evidence="2 3" key="1">
    <citation type="journal article" date="2018" name="IMA Fungus">
        <title>IMA Genome-F 9: Draft genome sequence of Annulohypoxylon stygium, Aspergillus mulundensis, Berkeleyomyces basicola (syn. Thielaviopsis basicola), Ceratocystis smalleyi, two Cercospora beticola strains, Coleophoma cylindrospora, Fusarium fracticaudum, Phialophora cf. hyalina, and Morchella septimelata.</title>
        <authorList>
            <person name="Wingfield B.D."/>
            <person name="Bills G.F."/>
            <person name="Dong Y."/>
            <person name="Huang W."/>
            <person name="Nel W.J."/>
            <person name="Swalarsk-Parry B.S."/>
            <person name="Vaghefi N."/>
            <person name="Wilken P.M."/>
            <person name="An Z."/>
            <person name="de Beer Z.W."/>
            <person name="De Vos L."/>
            <person name="Chen L."/>
            <person name="Duong T.A."/>
            <person name="Gao Y."/>
            <person name="Hammerbacher A."/>
            <person name="Kikkert J.R."/>
            <person name="Li Y."/>
            <person name="Li H."/>
            <person name="Li K."/>
            <person name="Li Q."/>
            <person name="Liu X."/>
            <person name="Ma X."/>
            <person name="Naidoo K."/>
            <person name="Pethybridge S.J."/>
            <person name="Sun J."/>
            <person name="Steenkamp E.T."/>
            <person name="van der Nest M.A."/>
            <person name="van Wyk S."/>
            <person name="Wingfield M.J."/>
            <person name="Xiong C."/>
            <person name="Yue Q."/>
            <person name="Zhang X."/>
        </authorList>
    </citation>
    <scope>NUCLEOTIDE SEQUENCE [LARGE SCALE GENOMIC DNA]</scope>
    <source>
        <strain evidence="2 3">BP5796</strain>
    </source>
</reference>
<evidence type="ECO:0000313" key="2">
    <source>
        <dbReference type="EMBL" id="RDW95095.1"/>
    </source>
</evidence>
<protein>
    <recommendedName>
        <fullName evidence="4">HypA-like protein</fullName>
    </recommendedName>
</protein>
<keyword evidence="3" id="KW-1185">Reference proteome</keyword>
<dbReference type="EMBL" id="PDLN01000001">
    <property type="protein sequence ID" value="RDW95095.1"/>
    <property type="molecule type" value="Genomic_DNA"/>
</dbReference>
<dbReference type="AlphaFoldDB" id="A0A3D8T988"/>
<name>A0A3D8T988_9HELO</name>
<organism evidence="2 3">
    <name type="scientific">Coleophoma crateriformis</name>
    <dbReference type="NCBI Taxonomy" id="565419"/>
    <lineage>
        <taxon>Eukaryota</taxon>
        <taxon>Fungi</taxon>
        <taxon>Dikarya</taxon>
        <taxon>Ascomycota</taxon>
        <taxon>Pezizomycotina</taxon>
        <taxon>Leotiomycetes</taxon>
        <taxon>Helotiales</taxon>
        <taxon>Dermateaceae</taxon>
        <taxon>Coleophoma</taxon>
    </lineage>
</organism>
<dbReference type="PANTHER" id="PTHR35870">
    <property type="entry name" value="PROTEIN, PUTATIVE (AFU_ORTHOLOGUE AFUA_5G03330)-RELATED"/>
    <property type="match status" value="1"/>
</dbReference>
<evidence type="ECO:0008006" key="4">
    <source>
        <dbReference type="Google" id="ProtNLM"/>
    </source>
</evidence>
<dbReference type="PANTHER" id="PTHR35870:SF1">
    <property type="entry name" value="PROTEIN, PUTATIVE (AFU_ORTHOLOGUE AFUA_5G03330)-RELATED"/>
    <property type="match status" value="1"/>
</dbReference>
<evidence type="ECO:0000256" key="1">
    <source>
        <dbReference type="ARBA" id="ARBA00023002"/>
    </source>
</evidence>
<dbReference type="Proteomes" id="UP000256328">
    <property type="component" value="Unassembled WGS sequence"/>
</dbReference>
<comment type="caution">
    <text evidence="2">The sequence shown here is derived from an EMBL/GenBank/DDBJ whole genome shotgun (WGS) entry which is preliminary data.</text>
</comment>
<keyword evidence="1" id="KW-0560">Oxidoreductase</keyword>
<sequence length="443" mass="50683">MATPYKVQLSVEDTGAVKFQDPTAESAAKVSDLLQKNHDNHHIFFNEEGFHNHIVHGLLSLYGLGAPASVLQRHFDTNASYQRPPVKVEEKIIQDMSDPDNFKKYLGKEEYYRDFLLFFEQEMEKKGWQNVLNEYVFAGDERADGMLVRMYAGFLHPLIHLGFGVEFKQPAIVAEALAQAAVHDAWIGDLLLGAEQANKAQGPTKKTLPELLSDIHMDKKLTEGVQWEDANKIRDGLLQRVSQDMIKHASQWSVSSTTLEEKTAEMINAAVYFTAGAQHPPKQVKFDFFYMHSVNCSVFFTTFNAQTWLSSESKVRLLAWKGYLDLAMYASRGSPELLMEEIVGFVPKVQEAERSSWTGVLRRLFEFDDDGHAIKLGRAVRNGQVVCQKFEDKEWCKIKDWQWEKVENMVVDSVEDTGQNWVRNTGFEKAWEGFEDRPRSTRL</sequence>
<dbReference type="OrthoDB" id="10004862at2759"/>
<dbReference type="GO" id="GO:0016491">
    <property type="term" value="F:oxidoreductase activity"/>
    <property type="evidence" value="ECO:0007669"/>
    <property type="project" value="UniProtKB-KW"/>
</dbReference>
<accession>A0A3D8T988</accession>
<gene>
    <name evidence="2" type="ORF">BP5796_00858</name>
</gene>